<keyword evidence="2 3" id="KW-0479">Metal-binding</keyword>
<evidence type="ECO:0000256" key="1">
    <source>
        <dbReference type="ARBA" id="ARBA00008635"/>
    </source>
</evidence>
<dbReference type="Proteomes" id="UP000239590">
    <property type="component" value="Unassembled WGS sequence"/>
</dbReference>
<evidence type="ECO:0000256" key="2">
    <source>
        <dbReference type="ARBA" id="ARBA00022723"/>
    </source>
</evidence>
<dbReference type="EMBL" id="PTRA01000001">
    <property type="protein sequence ID" value="PQA59302.1"/>
    <property type="molecule type" value="Genomic_DNA"/>
</dbReference>
<dbReference type="InterPro" id="IPR007837">
    <property type="entry name" value="DinB"/>
</dbReference>
<dbReference type="Gene3D" id="1.20.120.450">
    <property type="entry name" value="dinb family like domain"/>
    <property type="match status" value="1"/>
</dbReference>
<organism evidence="4 5">
    <name type="scientific">Siphonobacter curvatus</name>
    <dbReference type="NCBI Taxonomy" id="2094562"/>
    <lineage>
        <taxon>Bacteria</taxon>
        <taxon>Pseudomonadati</taxon>
        <taxon>Bacteroidota</taxon>
        <taxon>Cytophagia</taxon>
        <taxon>Cytophagales</taxon>
        <taxon>Cytophagaceae</taxon>
        <taxon>Siphonobacter</taxon>
    </lineage>
</organism>
<comment type="similarity">
    <text evidence="1">Belongs to the DinB family.</text>
</comment>
<evidence type="ECO:0000313" key="5">
    <source>
        <dbReference type="Proteomes" id="UP000239590"/>
    </source>
</evidence>
<feature type="binding site" evidence="3">
    <location>
        <position position="47"/>
    </location>
    <ligand>
        <name>a divalent metal cation</name>
        <dbReference type="ChEBI" id="CHEBI:60240"/>
    </ligand>
</feature>
<dbReference type="OrthoDB" id="119432at2"/>
<dbReference type="GO" id="GO:0046872">
    <property type="term" value="F:metal ion binding"/>
    <property type="evidence" value="ECO:0007669"/>
    <property type="project" value="UniProtKB-KW"/>
</dbReference>
<accession>A0A2S7INJ7</accession>
<comment type="caution">
    <text evidence="4">The sequence shown here is derived from an EMBL/GenBank/DDBJ whole genome shotgun (WGS) entry which is preliminary data.</text>
</comment>
<keyword evidence="5" id="KW-1185">Reference proteome</keyword>
<name>A0A2S7INJ7_9BACT</name>
<dbReference type="SUPFAM" id="SSF109854">
    <property type="entry name" value="DinB/YfiT-like putative metalloenzymes"/>
    <property type="match status" value="1"/>
</dbReference>
<evidence type="ECO:0000256" key="3">
    <source>
        <dbReference type="PIRSR" id="PIRSR607837-1"/>
    </source>
</evidence>
<dbReference type="RefSeq" id="WP_104710692.1">
    <property type="nucleotide sequence ID" value="NZ_PTRA01000001.1"/>
</dbReference>
<feature type="binding site" evidence="3">
    <location>
        <position position="137"/>
    </location>
    <ligand>
        <name>a divalent metal cation</name>
        <dbReference type="ChEBI" id="CHEBI:60240"/>
    </ligand>
</feature>
<dbReference type="Pfam" id="PF05163">
    <property type="entry name" value="DinB"/>
    <property type="match status" value="1"/>
</dbReference>
<sequence length="165" mass="19176">MELIPMFLKEMEQEAQTTRKMLSRVPDDKLDWAPHERSMPMRTLATHIAELPTWVTMTLTTDELDFASNPYQKQEIHTNADLMAFFEKSLEDGKTQLVSENEGILNEPWTLRDGETIYSIRPRHEVIRMAYNQITHHRAQLGVYLRLLNIPIPGSYGPSADEMNF</sequence>
<gene>
    <name evidence="4" type="ORF">C5O19_06525</name>
</gene>
<reference evidence="5" key="1">
    <citation type="submission" date="2018-02" db="EMBL/GenBank/DDBJ databases">
        <title>Genome sequencing of Solimonas sp. HR-BB.</title>
        <authorList>
            <person name="Lee Y."/>
            <person name="Jeon C.O."/>
        </authorList>
    </citation>
    <scope>NUCLEOTIDE SEQUENCE [LARGE SCALE GENOMIC DNA]</scope>
    <source>
        <strain evidence="5">HR-U</strain>
    </source>
</reference>
<protein>
    <submittedName>
        <fullName evidence="4">Damage-inducible protein DinB</fullName>
    </submittedName>
</protein>
<dbReference type="AlphaFoldDB" id="A0A2S7INJ7"/>
<dbReference type="InterPro" id="IPR034660">
    <property type="entry name" value="DinB/YfiT-like"/>
</dbReference>
<evidence type="ECO:0000313" key="4">
    <source>
        <dbReference type="EMBL" id="PQA59302.1"/>
    </source>
</evidence>
<proteinExistence type="inferred from homology"/>